<dbReference type="OrthoDB" id="9770036at2"/>
<dbReference type="EMBL" id="ADGQ01000057">
    <property type="protein sequence ID" value="EFM64537.1"/>
    <property type="molecule type" value="Genomic_DNA"/>
</dbReference>
<gene>
    <name evidence="10" type="ORF">HMPREF0634_0486</name>
</gene>
<feature type="domain" description="ABC3 transporter permease C-terminal" evidence="8">
    <location>
        <begin position="295"/>
        <end position="408"/>
    </location>
</feature>
<evidence type="ECO:0000259" key="9">
    <source>
        <dbReference type="Pfam" id="PF12704"/>
    </source>
</evidence>
<dbReference type="AlphaFoldDB" id="E0E3J2"/>
<feature type="transmembrane region" description="Helical" evidence="7">
    <location>
        <begin position="292"/>
        <end position="316"/>
    </location>
</feature>
<evidence type="ECO:0000256" key="3">
    <source>
        <dbReference type="ARBA" id="ARBA00022692"/>
    </source>
</evidence>
<dbReference type="GO" id="GO:0022857">
    <property type="term" value="F:transmembrane transporter activity"/>
    <property type="evidence" value="ECO:0007669"/>
    <property type="project" value="TreeGrafter"/>
</dbReference>
<dbReference type="GeneID" id="84800831"/>
<feature type="transmembrane region" description="Helical" evidence="7">
    <location>
        <begin position="336"/>
        <end position="361"/>
    </location>
</feature>
<keyword evidence="5 7" id="KW-0472">Membrane</keyword>
<dbReference type="GO" id="GO:0005886">
    <property type="term" value="C:plasma membrane"/>
    <property type="evidence" value="ECO:0007669"/>
    <property type="project" value="UniProtKB-SubCell"/>
</dbReference>
<evidence type="ECO:0000256" key="6">
    <source>
        <dbReference type="ARBA" id="ARBA00038076"/>
    </source>
</evidence>
<keyword evidence="3 7" id="KW-0812">Transmembrane</keyword>
<dbReference type="Proteomes" id="UP000003244">
    <property type="component" value="Unassembled WGS sequence"/>
</dbReference>
<accession>E0E3J2</accession>
<keyword evidence="2" id="KW-1003">Cell membrane</keyword>
<evidence type="ECO:0000259" key="8">
    <source>
        <dbReference type="Pfam" id="PF02687"/>
    </source>
</evidence>
<evidence type="ECO:0000313" key="11">
    <source>
        <dbReference type="Proteomes" id="UP000003244"/>
    </source>
</evidence>
<dbReference type="RefSeq" id="WP_007789842.1">
    <property type="nucleotide sequence ID" value="NZ_ADGQ01000057.1"/>
</dbReference>
<evidence type="ECO:0000256" key="5">
    <source>
        <dbReference type="ARBA" id="ARBA00023136"/>
    </source>
</evidence>
<dbReference type="STRING" id="596315.HMPREF0634_0486"/>
<dbReference type="InterPro" id="IPR003838">
    <property type="entry name" value="ABC3_permease_C"/>
</dbReference>
<evidence type="ECO:0000256" key="2">
    <source>
        <dbReference type="ARBA" id="ARBA00022475"/>
    </source>
</evidence>
<evidence type="ECO:0000256" key="7">
    <source>
        <dbReference type="SAM" id="Phobius"/>
    </source>
</evidence>
<proteinExistence type="inferred from homology"/>
<dbReference type="InterPro" id="IPR050250">
    <property type="entry name" value="Macrolide_Exporter_MacB"/>
</dbReference>
<dbReference type="PANTHER" id="PTHR30572">
    <property type="entry name" value="MEMBRANE COMPONENT OF TRANSPORTER-RELATED"/>
    <property type="match status" value="1"/>
</dbReference>
<sequence>MLTLLKNSIENLKGHKLRLIVAFIWIITGITSVVFVSSVGNAMSQVFKQSFQTIDSKTAIVYFDASDTNTSENLLTPFQSSDLQELQTVEGVEKIKTSNKPLAEMMTFGDENLYSGNVSYFDKNTSTSFASSLTHKYKLIKGRALNGSDTGKRVVVIDTFTKEELFGDKDPIGKGITVGKLTFEVVGICDADSVYDPVDKTFRKKGAFDNVPPYSVIPNDMYNFLTGKNIKTGGINHISVTVKDGFDIPTVAKEVANKMAELHPKLEGEYKVRDQNTIQKSTEAMTRGIDKFVLVITIVAMFVGGVGIMNIMYVSVMERSKEIGIRRALGAKPSTIMYQFLVESVFITSCGGVLGIVIGYAVTIYSKNIMPFRPIPSFNSFLYSFLAIVITGIIFGLVPAHKASKVDPIKIIYK</sequence>
<organism evidence="10 11">
    <name type="scientific">Peptostreptococcus stomatis DSM 17678</name>
    <dbReference type="NCBI Taxonomy" id="596315"/>
    <lineage>
        <taxon>Bacteria</taxon>
        <taxon>Bacillati</taxon>
        <taxon>Bacillota</taxon>
        <taxon>Clostridia</taxon>
        <taxon>Peptostreptococcales</taxon>
        <taxon>Peptostreptococcaceae</taxon>
        <taxon>Peptostreptococcus</taxon>
    </lineage>
</organism>
<name>E0E3J2_9FIRM</name>
<feature type="domain" description="MacB-like periplasmic core" evidence="9">
    <location>
        <begin position="26"/>
        <end position="257"/>
    </location>
</feature>
<evidence type="ECO:0000313" key="10">
    <source>
        <dbReference type="EMBL" id="EFM64537.1"/>
    </source>
</evidence>
<dbReference type="Pfam" id="PF02687">
    <property type="entry name" value="FtsX"/>
    <property type="match status" value="1"/>
</dbReference>
<keyword evidence="4 7" id="KW-1133">Transmembrane helix</keyword>
<comment type="similarity">
    <text evidence="6">Belongs to the ABC-4 integral membrane protein family.</text>
</comment>
<reference evidence="10 11" key="1">
    <citation type="submission" date="2010-08" db="EMBL/GenBank/DDBJ databases">
        <authorList>
            <person name="Harkins D.M."/>
            <person name="Madupu R."/>
            <person name="Durkin A.S."/>
            <person name="Torralba M."/>
            <person name="Methe B."/>
            <person name="Sutton G.G."/>
            <person name="Nelson K.E."/>
        </authorList>
    </citation>
    <scope>NUCLEOTIDE SEQUENCE [LARGE SCALE GENOMIC DNA]</scope>
    <source>
        <strain evidence="10 11">DSM 17678</strain>
    </source>
</reference>
<feature type="transmembrane region" description="Helical" evidence="7">
    <location>
        <begin position="20"/>
        <end position="40"/>
    </location>
</feature>
<keyword evidence="11" id="KW-1185">Reference proteome</keyword>
<comment type="caution">
    <text evidence="10">The sequence shown here is derived from an EMBL/GenBank/DDBJ whole genome shotgun (WGS) entry which is preliminary data.</text>
</comment>
<dbReference type="eggNOG" id="COG0577">
    <property type="taxonomic scope" value="Bacteria"/>
</dbReference>
<protein>
    <submittedName>
        <fullName evidence="10">Efflux ABC transporter, permease protein</fullName>
    </submittedName>
</protein>
<dbReference type="InterPro" id="IPR025857">
    <property type="entry name" value="MacB_PCD"/>
</dbReference>
<comment type="subcellular location">
    <subcellularLocation>
        <location evidence="1">Cell membrane</location>
        <topology evidence="1">Multi-pass membrane protein</topology>
    </subcellularLocation>
</comment>
<feature type="transmembrane region" description="Helical" evidence="7">
    <location>
        <begin position="381"/>
        <end position="400"/>
    </location>
</feature>
<evidence type="ECO:0000256" key="1">
    <source>
        <dbReference type="ARBA" id="ARBA00004651"/>
    </source>
</evidence>
<evidence type="ECO:0000256" key="4">
    <source>
        <dbReference type="ARBA" id="ARBA00022989"/>
    </source>
</evidence>
<dbReference type="Pfam" id="PF12704">
    <property type="entry name" value="MacB_PCD"/>
    <property type="match status" value="1"/>
</dbReference>
<dbReference type="PANTHER" id="PTHR30572:SF4">
    <property type="entry name" value="ABC TRANSPORTER PERMEASE YTRF"/>
    <property type="match status" value="1"/>
</dbReference>